<protein>
    <submittedName>
        <fullName evidence="3">Uncharacterized protein</fullName>
    </submittedName>
</protein>
<feature type="compositionally biased region" description="Low complexity" evidence="2">
    <location>
        <begin position="594"/>
        <end position="615"/>
    </location>
</feature>
<evidence type="ECO:0000313" key="4">
    <source>
        <dbReference type="Proteomes" id="UP000054937"/>
    </source>
</evidence>
<dbReference type="EMBL" id="LDAU01000170">
    <property type="protein sequence ID" value="KRX01565.1"/>
    <property type="molecule type" value="Genomic_DNA"/>
</dbReference>
<keyword evidence="1" id="KW-0175">Coiled coil</keyword>
<dbReference type="InParanoid" id="A0A0V0QH55"/>
<feature type="coiled-coil region" evidence="1">
    <location>
        <begin position="148"/>
        <end position="175"/>
    </location>
</feature>
<sequence length="927" mass="108853">MSAFDKSPKQSNQISSFFNKEEIPNEQKKYPFIIFNDSKNNARAKKKSITNILSPKNNSVKDFSISNQVSQTPNNLQFSQSQTQFSMFPKSSTNNNKQYINFTQHYRESQSFYKANQTSQVNKSEQMKTLQRSKSIEHISNSNQQFDNQQLLTSKEQIQKEFKQFQLQREKQNQINNLSKNVNLQKMLSQQQCLTISDQISNPETSKSANEQFPFYASNPINKNKYGENYTQFDTYRSLQQSQSPFINQENQNKNVDVSISKFNSQTGKHSEIHFPPQSQEHMMILSNPKSLQNYYYNNKNQIQQALSETLTQQSNTVNTYQSEENSFEINKDQIVQKKPKKQTQFDLQGNQVFEHDPNTIPKQKKTQGQLNQIKIQSLMKKKKSYPSIKVEKSENQLTTQEQLKESRYQTQIKDDIDNLDNQIAKLQAEMIVIDKPDTNQEQNQKLNQLLQQQLNKQQKNEVDIKKQNLEGSLKSPTRKQETFNLINVKQQSAKNLQQQQLKAEKQINLPSNNKQFLNQNQKKNFIKQSISVNNVKKNNLKSNINNFQKKSQATPIKLRQIKNSNVFYSPETKKNSKTVQSLKQKKISFYDQTNFERQNQTQQQKNQNYQRKNFSTSPTPLNQRKQNVYEQSQPMASKSQATQQNKNVFHKKNKTQKSAQFIKQLDKNENDYTFQYNLNNKQHPQTQTKDCKNNDILELQKSQEFKANLQNEEINALEFELLEKQINQQTQKELQNKKQNLAPLAQFNLYAKKSMEIFRSTSPQVKPNHRKINSQIPYSNQDQYREANLNNPYNNQENKIKYHSNAQKNNQQKEISNKNIKNVTQTLKLPQKQKHGGYLDVQNSPNLFIDPKIKQNGINSERYGDKGKLNFQKQQQQQRYNTSLNSSFRQKKQNTNDELSPTNPSQFLKIIQKRNQQQKQQKQSKT</sequence>
<feature type="coiled-coil region" evidence="1">
    <location>
        <begin position="410"/>
        <end position="507"/>
    </location>
</feature>
<comment type="caution">
    <text evidence="3">The sequence shown here is derived from an EMBL/GenBank/DDBJ whole genome shotgun (WGS) entry which is preliminary data.</text>
</comment>
<evidence type="ECO:0000256" key="2">
    <source>
        <dbReference type="SAM" id="MobiDB-lite"/>
    </source>
</evidence>
<feature type="compositionally biased region" description="Polar residues" evidence="2">
    <location>
        <begin position="9"/>
        <end position="18"/>
    </location>
</feature>
<name>A0A0V0QH55_PSEPJ</name>
<evidence type="ECO:0000256" key="1">
    <source>
        <dbReference type="SAM" id="Coils"/>
    </source>
</evidence>
<dbReference type="Proteomes" id="UP000054937">
    <property type="component" value="Unassembled WGS sequence"/>
</dbReference>
<feature type="compositionally biased region" description="Low complexity" evidence="2">
    <location>
        <begin position="910"/>
        <end position="927"/>
    </location>
</feature>
<feature type="region of interest" description="Disordered" evidence="2">
    <location>
        <begin position="594"/>
        <end position="646"/>
    </location>
</feature>
<accession>A0A0V0QH55</accession>
<reference evidence="3 4" key="1">
    <citation type="journal article" date="2015" name="Sci. Rep.">
        <title>Genome of the facultative scuticociliatosis pathogen Pseudocohnilembus persalinus provides insight into its virulence through horizontal gene transfer.</title>
        <authorList>
            <person name="Xiong J."/>
            <person name="Wang G."/>
            <person name="Cheng J."/>
            <person name="Tian M."/>
            <person name="Pan X."/>
            <person name="Warren A."/>
            <person name="Jiang C."/>
            <person name="Yuan D."/>
            <person name="Miao W."/>
        </authorList>
    </citation>
    <scope>NUCLEOTIDE SEQUENCE [LARGE SCALE GENOMIC DNA]</scope>
    <source>
        <strain evidence="3">36N120E</strain>
    </source>
</reference>
<feature type="region of interest" description="Disordered" evidence="2">
    <location>
        <begin position="877"/>
        <end position="927"/>
    </location>
</feature>
<organism evidence="3 4">
    <name type="scientific">Pseudocohnilembus persalinus</name>
    <name type="common">Ciliate</name>
    <dbReference type="NCBI Taxonomy" id="266149"/>
    <lineage>
        <taxon>Eukaryota</taxon>
        <taxon>Sar</taxon>
        <taxon>Alveolata</taxon>
        <taxon>Ciliophora</taxon>
        <taxon>Intramacronucleata</taxon>
        <taxon>Oligohymenophorea</taxon>
        <taxon>Scuticociliatia</taxon>
        <taxon>Philasterida</taxon>
        <taxon>Pseudocohnilembidae</taxon>
        <taxon>Pseudocohnilembus</taxon>
    </lineage>
</organism>
<feature type="compositionally biased region" description="Polar residues" evidence="2">
    <location>
        <begin position="897"/>
        <end position="907"/>
    </location>
</feature>
<dbReference type="AlphaFoldDB" id="A0A0V0QH55"/>
<gene>
    <name evidence="3" type="ORF">PPERSA_01468</name>
</gene>
<keyword evidence="4" id="KW-1185">Reference proteome</keyword>
<evidence type="ECO:0000313" key="3">
    <source>
        <dbReference type="EMBL" id="KRX01565.1"/>
    </source>
</evidence>
<feature type="region of interest" description="Disordered" evidence="2">
    <location>
        <begin position="1"/>
        <end position="22"/>
    </location>
</feature>
<feature type="compositionally biased region" description="Polar residues" evidence="2">
    <location>
        <begin position="880"/>
        <end position="889"/>
    </location>
</feature>
<feature type="compositionally biased region" description="Polar residues" evidence="2">
    <location>
        <begin position="616"/>
        <end position="646"/>
    </location>
</feature>
<proteinExistence type="predicted"/>